<evidence type="ECO:0000313" key="3">
    <source>
        <dbReference type="Proteomes" id="UP001369736"/>
    </source>
</evidence>
<reference evidence="2 3" key="1">
    <citation type="submission" date="2024-03" db="EMBL/GenBank/DDBJ databases">
        <title>Actinomycetospora sp. OC33-EN07, a novel actinomycete isolated from wild orchid (Aerides multiflora).</title>
        <authorList>
            <person name="Suriyachadkun C."/>
        </authorList>
    </citation>
    <scope>NUCLEOTIDE SEQUENCE [LARGE SCALE GENOMIC DNA]</scope>
    <source>
        <strain evidence="2 3">OC33-EN07</strain>
    </source>
</reference>
<dbReference type="SUPFAM" id="SSF51126">
    <property type="entry name" value="Pectin lyase-like"/>
    <property type="match status" value="1"/>
</dbReference>
<feature type="region of interest" description="Disordered" evidence="1">
    <location>
        <begin position="574"/>
        <end position="594"/>
    </location>
</feature>
<sequence>MATHRTRRPTGRLIAAGALVVGVGAAAGALVPALAAPGAATYTVTTVADAGPGSLRQAITDANDSGGTDRIEFAIPGAGPRTIAVDSPLPEITDPVTVDGYTQPGATPNTRSAGSDAELGVEIAGGDDVAGNGLTLADGSGGSTVRGLVVNGFTGTVATGNGAGVKVESDGNTIAGNVLGLDADGETAAPNRTAGVLVTGQGNTVGGGAAADRNVVSGNGNRLNLQSPVPVGTAGVYLRGGGARANTVDNNIIGPSASGDPVLTRGSAGPSLVQGNGVIVEAGAQRNVIGATERDDPGNVISGNATRGVWIQLPGTSYNSVSGNRIGTDLEGDGPLPGPTDPAAVQDSGIQISQDARYDSIGVGPDRSTEPGFGNEIAYNDNDGVVIGGTQRLATDFTDGHLIRFNTYHDNGGSDDIGIAINGDSGTPEQGLASPFERTPGLGNAPHDRNVTNLDEPTDFDTGPNNENNLVRLDPTTSLEGGRAHARGTVNTEPNATFVIDFYANDDPDPSGYGEGEHFVGSSTIDTDALGNATIDVLLPADENVTSGSAITASTTKISGGVTSVLPADAGELAGQLTQPPFSTGEFGKNSEVE</sequence>
<dbReference type="Proteomes" id="UP001369736">
    <property type="component" value="Unassembled WGS sequence"/>
</dbReference>
<protein>
    <recommendedName>
        <fullName evidence="4">Parallel beta helix pectate lyase-like protein</fullName>
    </recommendedName>
</protein>
<evidence type="ECO:0000256" key="1">
    <source>
        <dbReference type="SAM" id="MobiDB-lite"/>
    </source>
</evidence>
<evidence type="ECO:0008006" key="4">
    <source>
        <dbReference type="Google" id="ProtNLM"/>
    </source>
</evidence>
<organism evidence="2 3">
    <name type="scientific">Actinomycetospora flava</name>
    <dbReference type="NCBI Taxonomy" id="3129232"/>
    <lineage>
        <taxon>Bacteria</taxon>
        <taxon>Bacillati</taxon>
        <taxon>Actinomycetota</taxon>
        <taxon>Actinomycetes</taxon>
        <taxon>Pseudonocardiales</taxon>
        <taxon>Pseudonocardiaceae</taxon>
        <taxon>Actinomycetospora</taxon>
    </lineage>
</organism>
<comment type="caution">
    <text evidence="2">The sequence shown here is derived from an EMBL/GenBank/DDBJ whole genome shotgun (WGS) entry which is preliminary data.</text>
</comment>
<evidence type="ECO:0000313" key="2">
    <source>
        <dbReference type="EMBL" id="MEJ2861551.1"/>
    </source>
</evidence>
<dbReference type="RefSeq" id="WP_337702335.1">
    <property type="nucleotide sequence ID" value="NZ_JBBEGM010000003.1"/>
</dbReference>
<dbReference type="InterPro" id="IPR011050">
    <property type="entry name" value="Pectin_lyase_fold/virulence"/>
</dbReference>
<gene>
    <name evidence="2" type="ORF">WCD58_10310</name>
</gene>
<accession>A0ABU8M389</accession>
<dbReference type="EMBL" id="JBBEGM010000003">
    <property type="protein sequence ID" value="MEJ2861551.1"/>
    <property type="molecule type" value="Genomic_DNA"/>
</dbReference>
<proteinExistence type="predicted"/>
<keyword evidence="3" id="KW-1185">Reference proteome</keyword>
<name>A0ABU8M389_9PSEU</name>